<feature type="compositionally biased region" description="Acidic residues" evidence="1">
    <location>
        <begin position="18"/>
        <end position="45"/>
    </location>
</feature>
<feature type="region of interest" description="Disordered" evidence="1">
    <location>
        <begin position="1574"/>
        <end position="1607"/>
    </location>
</feature>
<proteinExistence type="predicted"/>
<feature type="compositionally biased region" description="Basic and acidic residues" evidence="1">
    <location>
        <begin position="266"/>
        <end position="280"/>
    </location>
</feature>
<dbReference type="SMART" id="SM00717">
    <property type="entry name" value="SANT"/>
    <property type="match status" value="1"/>
</dbReference>
<dbReference type="InterPro" id="IPR001005">
    <property type="entry name" value="SANT/Myb"/>
</dbReference>
<organism evidence="2 3">
    <name type="scientific">Volvox reticuliferus</name>
    <dbReference type="NCBI Taxonomy" id="1737510"/>
    <lineage>
        <taxon>Eukaryota</taxon>
        <taxon>Viridiplantae</taxon>
        <taxon>Chlorophyta</taxon>
        <taxon>core chlorophytes</taxon>
        <taxon>Chlorophyceae</taxon>
        <taxon>CS clade</taxon>
        <taxon>Chlamydomonadales</taxon>
        <taxon>Volvocaceae</taxon>
        <taxon>Volvox</taxon>
    </lineage>
</organism>
<feature type="region of interest" description="Disordered" evidence="1">
    <location>
        <begin position="345"/>
        <end position="432"/>
    </location>
</feature>
<feature type="compositionally biased region" description="Low complexity" evidence="1">
    <location>
        <begin position="2943"/>
        <end position="2953"/>
    </location>
</feature>
<comment type="caution">
    <text evidence="2">The sequence shown here is derived from an EMBL/GenBank/DDBJ whole genome shotgun (WGS) entry which is preliminary data.</text>
</comment>
<dbReference type="OrthoDB" id="553078at2759"/>
<sequence>MEHQELEPLATALLPLDVDGDDDDEEYKVESDAEADDTESDEGDEQDLHPQEEDTLHLLDIADDLLGNLDEDVLSDSECVESDSEDDDEEGCTGVAAAISSPQQQSPGEIDKHAAVRMSQQEQPTHKASARRAQQAGLQDVGRNPDESFAAQQSTLLRLRCEAPLCSEGRQQQQWIPQRDADCSPNWDAASSGMAATPVLHGRQDTQKAGNGGTLSMITAAAATGPVEIATPLAPGPGTQKDPDGSPCRTRGNAQMQEQPLNGQQDKPHGQMHGQDRPQEHGQVIYPPSGGICRRTRTHVSLRDVDLSELEQQLPEHIDLEEIELAEDDEEYGKFLQTLFDDTAALPEDSSDEDPDFAADLDLDLDKASKDDDDDDDRGWLKLLNPPEREGSRNMTIRGEPTEDSPARRTRARSKRGSAKGGAAGASESGEAGGVLEMTAEQLSVLHAQVHCHTQLLLQTYLMFATDTDSEAHDLAMKAKAMLEQLAMCRDAQSTTRRLLGFASYAPEDLLRPAAVAQPLSANTAPVASTGLATSGGAHGDRPATSGSAEGGDAAAATASSCAGGLANELRRADAWGCGRALTQPRGLQHTQGQLPAGIPMAATATAAIGITTYTQGHSEISQDEISMGGNEWDGDPTIGSAAAGMPAVKAAAAARSASLNAAILAFRPTWCPGPEGGVWSVLDVVPLRKFPEVQGVLQTLPAMPYSTMKLQRDLQAIAKSKRKKRRRRMDDPLLAALDWARPALQCLQSHLLTALMYHPSPPVPPSYWTFAEDDLMMYGMSRHGTNWRLIAKTLLVTRNASQIANRYKNLNARRRMPEEHMDDGRAEEQQIQALPTTAPGVAGGSAARKPKSGPAARPKAPGPAPGPGVGVGIGQAAGSSALTRPNTLQVAAALPVATGLAGAGANTAAAATVASAAALLTQPMLPELAAMVHSARIVGLPPAVAAAHIMQAQQQLRPHLQPPPQAALPQVPFSVAVQLLQMAKAGGMTGPGAAAARLLAAQLQEPHTAMAVISALQSATHQAQPIDSAGVLSAAATAAAASHVTATGPTAGGTEGLGGLLSGTGAAGQSGGTGSAGCLDGAVDLGVPSILAQLLQARLATNNAAALGATLTQQASQVASKLFLQAGAPGGVAQPLPLSIGAAQQALLSLRQTTASLPVGINAVPTNAQGEGPAAAVAAVGSAAIAEPQPVAKKDQSDVAVGEVVCNGSSVVIPVAQHRPAGAAALLSDGAAKPIGAPRPWQEHDCEQNDPMHWTLQSSSSPSCPVARGNGGGDCASGVHATVVAVVAAPPREGGEAGLGIDLPRKSVAMAAAAPWQQPAHCGLQEDPPCSVLTRSMAVTDVLLAAEAGGAAADAVLHTGPTDPRLSHGKELPGHHPQQRAHFPPQSRNLNDLPHQQQQQQGHYQRGEVSPGEQFLHHGPHHNHDLQGHQQQAHHDLPSLSDNFTLGGISELLGHGALKSGAATPATCVSPQGGLTSVCLSHGHTMSLLLGSALGLSALLRSDADGDSVTSTKSAAGGPLRADEPLCENDQAHRSPCGRQVPGSPCEPQTKQIGDVNADGANALEVMVATLRTPGGKNQPGATAPPPPSRLLTPQRFSPNSPTDAEDAACLKGREAAFPPRIAALRGLDLTPSSDPKARRRSRIGTVEHAAGRTMLHALAPSPFEGTAQNHREGRGEKNGATAASYCPRPPLFAEEPGAEGQHFRGGCLRLLEGSVIIEEDDEGDAAAEGLARARKRLRLDVEDEVSGAAKVPRPLLFEPFDAATTAAPINVHSLGPVANTVEASPVSLAGAPPASATAAVLVSTGLARTIFGHQPEPQQQRQQLADTGSSGDSKRRSESTDMTSGGGSKRVRPGQASGRLESDGADAAAAGRGPGRRGQMVEAVAAPDMTAKEAATDQVCGGRDTGLQQRPGTGHQLCRVAGQKRSRSGAGQKPVTFDKDGAAWVAASGPLCLPLAAADTNTNARTTEAAVAGPAVSPSGSCAVAGVSAVTTKISMKHHNPCIPPTAAGDAETASRAATGGISVKPAGGAQTGLVAKPPKAPTRKGAGWAQRLTRVSAAAGARPVPSTRQRRPSEPNGARFGSTVPASAPPSTCTSPETSRATHVAAMAAISSSPRSLHMLLAPGSAADSEVSSGGMSLHSLLCSADTLDIASLLPSMSTRSLAAAVVNVCSPTSRPDTGIASAAAEKPAAPVTRSSHNPVDMAAPVLAAANSSAGVGPNADASLTTVAAAGLSTFMSPPRSQLMQLTPFAHSGCTLGSSDILPLFSNSTDLWNALQMGSALGTTSRGPEARVVAGSTAAGDGSGEGPNGPSEAPSSITPLDPWSRFMASCSPAETQEEAALLPSCHEYSLSAFHTFLASIAGPRNTVADATVTMVAAATTTATEQAVIKESSVSEPGQWGVRNGTGTGNRGAAAGVCVAGPIVAGDQASGDVTPAAPPGTAAVVVVVAGGASSCQKLSRPENASGLPPLEVATRATGPSGAEAQPTGALEASGDVHSQQPRAGEAVAGVPLDGKASAGLDSPGPHQHHAPDTCAAAVAISKPVGGTAGTAYEGLLPPLPPAFSRHGSAPSPVAQPPPDSRPPAPETVRLFGRTVAKPLPIASPTMPAPLKLLRSPALAAAPPVTAGGAVVRPLQALRHECATAPVHGDSIVPAACDGATDDNSNSRSLTQPETSVVLPPLPLPALVLQTPAHGSPGGSNSLLRRILSPVDAPRVPTQGLFDTPLIATAAAAAAPTPLQPPRAVAAAAVAAMQQTPATVAPAGAFAIPDTHAAVAIAAPLSLTPLPVLDATAIKTVGRRGTWEARRPHAPVGMMGPSISHWASNDHDPVNEPAAPETDIERQASGGWRNAAVPQWQGARTAHMVGCPAVGTSVDTPGHVTCFSKVAQRGRVAVDPLVMPSPSVVQPTPRGRHGEDGEEVVALRAGYSPCREDEYDDREGAGDSLGDGASDANPAGEAGHGVYPCGSPAITVERENGTDSGAEGDAPGEVLASADSPGGHESVAAAVATTNCAGAAVGVAKDPVARLAPVLVAAVPAKEPEPALTTVVATVATAAGPAWSKELDQLVMKEIFRLGEGQSTWRSISDQLGAGVYTAEVVEARGKLLMARMMQLM</sequence>
<feature type="compositionally biased region" description="Low complexity" evidence="1">
    <location>
        <begin position="7"/>
        <end position="17"/>
    </location>
</feature>
<feature type="region of interest" description="Disordered" evidence="1">
    <location>
        <begin position="2458"/>
        <end position="2505"/>
    </location>
</feature>
<dbReference type="Gene3D" id="1.10.10.60">
    <property type="entry name" value="Homeodomain-like"/>
    <property type="match status" value="1"/>
</dbReference>
<dbReference type="PANTHER" id="PTHR16088">
    <property type="entry name" value="YY1 ASSOCIATED PROTEIN-RELATED"/>
    <property type="match status" value="1"/>
</dbReference>
<feature type="region of interest" description="Disordered" evidence="1">
    <location>
        <begin position="2658"/>
        <end position="2677"/>
    </location>
</feature>
<accession>A0A8J4DB82</accession>
<feature type="region of interest" description="Disordered" evidence="1">
    <location>
        <begin position="2031"/>
        <end position="2103"/>
    </location>
</feature>
<dbReference type="InterPro" id="IPR017930">
    <property type="entry name" value="Myb_dom"/>
</dbReference>
<feature type="region of interest" description="Disordered" evidence="1">
    <location>
        <begin position="2514"/>
        <end position="2533"/>
    </location>
</feature>
<protein>
    <submittedName>
        <fullName evidence="2">Uncharacterized protein</fullName>
    </submittedName>
</protein>
<feature type="region of interest" description="Disordered" evidence="1">
    <location>
        <begin position="1815"/>
        <end position="1881"/>
    </location>
</feature>
<evidence type="ECO:0000313" key="2">
    <source>
        <dbReference type="EMBL" id="GIL74332.1"/>
    </source>
</evidence>
<feature type="compositionally biased region" description="Acidic residues" evidence="1">
    <location>
        <begin position="349"/>
        <end position="363"/>
    </location>
</feature>
<feature type="region of interest" description="Disordered" evidence="1">
    <location>
        <begin position="2284"/>
        <end position="2321"/>
    </location>
</feature>
<feature type="region of interest" description="Disordered" evidence="1">
    <location>
        <begin position="169"/>
        <end position="190"/>
    </location>
</feature>
<feature type="region of interest" description="Disordered" evidence="1">
    <location>
        <begin position="2553"/>
        <end position="2587"/>
    </location>
</feature>
<keyword evidence="3" id="KW-1185">Reference proteome</keyword>
<feature type="region of interest" description="Disordered" evidence="1">
    <location>
        <begin position="1505"/>
        <end position="1555"/>
    </location>
</feature>
<reference evidence="2" key="1">
    <citation type="journal article" date="2021" name="Proc. Natl. Acad. Sci. U.S.A.">
        <title>Three genomes in the algal genus Volvox reveal the fate of a haploid sex-determining region after a transition to homothallism.</title>
        <authorList>
            <person name="Yamamoto K."/>
            <person name="Hamaji T."/>
            <person name="Kawai-Toyooka H."/>
            <person name="Matsuzaki R."/>
            <person name="Takahashi F."/>
            <person name="Nishimura Y."/>
            <person name="Kawachi M."/>
            <person name="Noguchi H."/>
            <person name="Minakuchi Y."/>
            <person name="Umen J.G."/>
            <person name="Toyoda A."/>
            <person name="Nozaki H."/>
        </authorList>
    </citation>
    <scope>NUCLEOTIDE SEQUENCE</scope>
    <source>
        <strain evidence="2">NIES-3786</strain>
    </source>
</reference>
<dbReference type="SUPFAM" id="SSF46689">
    <property type="entry name" value="Homeodomain-like"/>
    <property type="match status" value="1"/>
</dbReference>
<feature type="compositionally biased region" description="Basic residues" evidence="1">
    <location>
        <begin position="408"/>
        <end position="418"/>
    </location>
</feature>
<evidence type="ECO:0000256" key="1">
    <source>
        <dbReference type="SAM" id="MobiDB-lite"/>
    </source>
</evidence>
<dbReference type="PROSITE" id="PS51294">
    <property type="entry name" value="HTH_MYB"/>
    <property type="match status" value="1"/>
</dbReference>
<dbReference type="Proteomes" id="UP000747110">
    <property type="component" value="Unassembled WGS sequence"/>
</dbReference>
<feature type="compositionally biased region" description="Basic and acidic residues" evidence="1">
    <location>
        <begin position="1423"/>
        <end position="1438"/>
    </location>
</feature>
<dbReference type="GO" id="GO:0003712">
    <property type="term" value="F:transcription coregulator activity"/>
    <property type="evidence" value="ECO:0007669"/>
    <property type="project" value="TreeGrafter"/>
</dbReference>
<feature type="compositionally biased region" description="Polar residues" evidence="1">
    <location>
        <begin position="2663"/>
        <end position="2676"/>
    </location>
</feature>
<evidence type="ECO:0000313" key="3">
    <source>
        <dbReference type="Proteomes" id="UP000747110"/>
    </source>
</evidence>
<gene>
    <name evidence="2" type="ORF">Vretifemale_4378</name>
</gene>
<feature type="region of interest" description="Disordered" evidence="1">
    <location>
        <begin position="531"/>
        <end position="552"/>
    </location>
</feature>
<feature type="compositionally biased region" description="Pro residues" evidence="1">
    <location>
        <begin position="2575"/>
        <end position="2587"/>
    </location>
</feature>
<dbReference type="InterPro" id="IPR009057">
    <property type="entry name" value="Homeodomain-like_sf"/>
</dbReference>
<dbReference type="InterPro" id="IPR052435">
    <property type="entry name" value="YY1-Transcr_Regul"/>
</dbReference>
<name>A0A8J4DB82_9CHLO</name>
<feature type="compositionally biased region" description="Basic and acidic residues" evidence="1">
    <location>
        <begin position="1366"/>
        <end position="1375"/>
    </location>
</feature>
<feature type="region of interest" description="Disordered" evidence="1">
    <location>
        <begin position="1357"/>
        <end position="1441"/>
    </location>
</feature>
<dbReference type="EMBL" id="BNCP01000006">
    <property type="protein sequence ID" value="GIL74332.1"/>
    <property type="molecule type" value="Genomic_DNA"/>
</dbReference>
<feature type="compositionally biased region" description="Acidic residues" evidence="1">
    <location>
        <begin position="72"/>
        <end position="91"/>
    </location>
</feature>
<dbReference type="PROSITE" id="PS50090">
    <property type="entry name" value="MYB_LIKE"/>
    <property type="match status" value="1"/>
</dbReference>
<feature type="compositionally biased region" description="Low complexity" evidence="1">
    <location>
        <begin position="1816"/>
        <end position="1825"/>
    </location>
</feature>
<dbReference type="GO" id="GO:0006355">
    <property type="term" value="P:regulation of DNA-templated transcription"/>
    <property type="evidence" value="ECO:0007669"/>
    <property type="project" value="TreeGrafter"/>
</dbReference>
<feature type="region of interest" description="Disordered" evidence="1">
    <location>
        <begin position="72"/>
        <end position="147"/>
    </location>
</feature>
<feature type="region of interest" description="Disordered" evidence="1">
    <location>
        <begin position="836"/>
        <end position="873"/>
    </location>
</feature>
<feature type="region of interest" description="Disordered" evidence="1">
    <location>
        <begin position="2932"/>
        <end position="2998"/>
    </location>
</feature>
<dbReference type="PANTHER" id="PTHR16088:SF3">
    <property type="entry name" value="GON-4-LIKE PROTEIN"/>
    <property type="match status" value="1"/>
</dbReference>
<feature type="compositionally biased region" description="Polar residues" evidence="1">
    <location>
        <begin position="252"/>
        <end position="265"/>
    </location>
</feature>
<dbReference type="GO" id="GO:0005634">
    <property type="term" value="C:nucleus"/>
    <property type="evidence" value="ECO:0007669"/>
    <property type="project" value="TreeGrafter"/>
</dbReference>
<feature type="region of interest" description="Disordered" evidence="1">
    <location>
        <begin position="1"/>
        <end position="53"/>
    </location>
</feature>
<feature type="region of interest" description="Disordered" evidence="1">
    <location>
        <begin position="229"/>
        <end position="293"/>
    </location>
</feature>
<feature type="compositionally biased region" description="Low complexity" evidence="1">
    <location>
        <begin position="2085"/>
        <end position="2102"/>
    </location>
</feature>
<dbReference type="Pfam" id="PF13921">
    <property type="entry name" value="Myb_DNA-bind_6"/>
    <property type="match status" value="1"/>
</dbReference>